<organism evidence="9 10">
    <name type="scientific">Candidatus Galacturonatibacter soehngenii</name>
    <dbReference type="NCBI Taxonomy" id="2307010"/>
    <lineage>
        <taxon>Bacteria</taxon>
        <taxon>Bacillati</taxon>
        <taxon>Bacillota</taxon>
        <taxon>Clostridia</taxon>
        <taxon>Lachnospirales</taxon>
        <taxon>Lachnospiraceae</taxon>
        <taxon>Candidatus Galacturonatibacter</taxon>
    </lineage>
</organism>
<feature type="transmembrane region" description="Helical" evidence="7">
    <location>
        <begin position="188"/>
        <end position="211"/>
    </location>
</feature>
<dbReference type="PANTHER" id="PTHR43744">
    <property type="entry name" value="ABC TRANSPORTER PERMEASE PROTEIN MG189-RELATED-RELATED"/>
    <property type="match status" value="1"/>
</dbReference>
<keyword evidence="10" id="KW-1185">Reference proteome</keyword>
<dbReference type="PANTHER" id="PTHR43744:SF6">
    <property type="entry name" value="ABC TRANSPORTER PERMEASE PROTEIN YESQ-RELATED"/>
    <property type="match status" value="1"/>
</dbReference>
<evidence type="ECO:0000256" key="5">
    <source>
        <dbReference type="ARBA" id="ARBA00022989"/>
    </source>
</evidence>
<feature type="transmembrane region" description="Helical" evidence="7">
    <location>
        <begin position="75"/>
        <end position="101"/>
    </location>
</feature>
<evidence type="ECO:0000256" key="2">
    <source>
        <dbReference type="ARBA" id="ARBA00022448"/>
    </source>
</evidence>
<keyword evidence="4 7" id="KW-0812">Transmembrane</keyword>
<reference evidence="9 10" key="2">
    <citation type="submission" date="2020-02" db="EMBL/GenBank/DDBJ databases">
        <title>Candidatus Galacturonibacter soehngenii shows hetero-acetogenic catabolism of galacturonic acid but lacks a canonical carbon monoxide dehydrogenase/acetyl-CoA synthase complex.</title>
        <authorList>
            <person name="Diender M."/>
            <person name="Stouten G.R."/>
            <person name="Petersen J.F."/>
            <person name="Nielsen P.H."/>
            <person name="Dueholm M.S."/>
            <person name="Pronk J.T."/>
            <person name="Van Loosdrecht M.C.M."/>
        </authorList>
    </citation>
    <scope>NUCLEOTIDE SEQUENCE [LARGE SCALE GENOMIC DNA]</scope>
    <source>
        <strain evidence="9">GalUA</strain>
    </source>
</reference>
<keyword evidence="6 7" id="KW-0472">Membrane</keyword>
<dbReference type="OrthoDB" id="9787837at2"/>
<sequence>MNKKTKTKINLTLTYIFIIVVGIIMVYPIIWMFFTTFKENAEIFGSTKLLPSSYSLSSFVEGWKSNGGNQTYTNFFINTFVMVIPTTLLTIASCAVVAYGFARFKFPGKKGLFMLLIATLMLPNAVIIIPRYSLYNSFGWIDTYLPFYVPALLATYPFFIFMLIQFMRGLPRELDESAYMDGCGTFRVFWNILLPLMKPALFSAGLFQFMWTYNDYLNSLIFINSTSRYTISLALRLSLDSESVVQWNKVMAMAFIAVLPLIILFFLAQKYFVEGISTTGLKG</sequence>
<evidence type="ECO:0000256" key="1">
    <source>
        <dbReference type="ARBA" id="ARBA00004651"/>
    </source>
</evidence>
<keyword evidence="5 7" id="KW-1133">Transmembrane helix</keyword>
<dbReference type="Gene3D" id="1.10.3720.10">
    <property type="entry name" value="MetI-like"/>
    <property type="match status" value="1"/>
</dbReference>
<dbReference type="GO" id="GO:0055085">
    <property type="term" value="P:transmembrane transport"/>
    <property type="evidence" value="ECO:0007669"/>
    <property type="project" value="InterPro"/>
</dbReference>
<feature type="transmembrane region" description="Helical" evidence="7">
    <location>
        <begin position="12"/>
        <end position="34"/>
    </location>
</feature>
<dbReference type="PROSITE" id="PS50928">
    <property type="entry name" value="ABC_TM1"/>
    <property type="match status" value="1"/>
</dbReference>
<proteinExistence type="inferred from homology"/>
<feature type="transmembrane region" description="Helical" evidence="7">
    <location>
        <begin position="250"/>
        <end position="268"/>
    </location>
</feature>
<dbReference type="GO" id="GO:0005886">
    <property type="term" value="C:plasma membrane"/>
    <property type="evidence" value="ECO:0007669"/>
    <property type="project" value="UniProtKB-SubCell"/>
</dbReference>
<dbReference type="SUPFAM" id="SSF161098">
    <property type="entry name" value="MetI-like"/>
    <property type="match status" value="1"/>
</dbReference>
<dbReference type="CDD" id="cd06261">
    <property type="entry name" value="TM_PBP2"/>
    <property type="match status" value="1"/>
</dbReference>
<dbReference type="InterPro" id="IPR000515">
    <property type="entry name" value="MetI-like"/>
</dbReference>
<dbReference type="EMBL" id="WAGX01000007">
    <property type="protein sequence ID" value="KAB1436013.1"/>
    <property type="molecule type" value="Genomic_DNA"/>
</dbReference>
<evidence type="ECO:0000256" key="3">
    <source>
        <dbReference type="ARBA" id="ARBA00022475"/>
    </source>
</evidence>
<keyword evidence="2 7" id="KW-0813">Transport</keyword>
<comment type="caution">
    <text evidence="9">The sequence shown here is derived from an EMBL/GenBank/DDBJ whole genome shotgun (WGS) entry which is preliminary data.</text>
</comment>
<feature type="domain" description="ABC transmembrane type-1" evidence="8">
    <location>
        <begin position="76"/>
        <end position="268"/>
    </location>
</feature>
<dbReference type="RefSeq" id="WP_151147900.1">
    <property type="nucleotide sequence ID" value="NZ_WAGX01000007.1"/>
</dbReference>
<evidence type="ECO:0000256" key="7">
    <source>
        <dbReference type="RuleBase" id="RU363032"/>
    </source>
</evidence>
<evidence type="ECO:0000259" key="8">
    <source>
        <dbReference type="PROSITE" id="PS50928"/>
    </source>
</evidence>
<reference evidence="9 10" key="1">
    <citation type="submission" date="2019-09" db="EMBL/GenBank/DDBJ databases">
        <authorList>
            <person name="Valk L.C."/>
        </authorList>
    </citation>
    <scope>NUCLEOTIDE SEQUENCE [LARGE SCALE GENOMIC DNA]</scope>
    <source>
        <strain evidence="9">GalUA</strain>
    </source>
</reference>
<keyword evidence="3" id="KW-1003">Cell membrane</keyword>
<feature type="transmembrane region" description="Helical" evidence="7">
    <location>
        <begin position="113"/>
        <end position="135"/>
    </location>
</feature>
<comment type="subcellular location">
    <subcellularLocation>
        <location evidence="1 7">Cell membrane</location>
        <topology evidence="1 7">Multi-pass membrane protein</topology>
    </subcellularLocation>
</comment>
<dbReference type="AlphaFoldDB" id="A0A7V7UAS6"/>
<protein>
    <submittedName>
        <fullName evidence="9">Carbohydrate ABC transporter permease</fullName>
    </submittedName>
</protein>
<evidence type="ECO:0000313" key="9">
    <source>
        <dbReference type="EMBL" id="KAB1436013.1"/>
    </source>
</evidence>
<evidence type="ECO:0000256" key="6">
    <source>
        <dbReference type="ARBA" id="ARBA00023136"/>
    </source>
</evidence>
<comment type="similarity">
    <text evidence="7">Belongs to the binding-protein-dependent transport system permease family.</text>
</comment>
<evidence type="ECO:0000256" key="4">
    <source>
        <dbReference type="ARBA" id="ARBA00022692"/>
    </source>
</evidence>
<dbReference type="Pfam" id="PF00528">
    <property type="entry name" value="BPD_transp_1"/>
    <property type="match status" value="1"/>
</dbReference>
<name>A0A7V7UAS6_9FIRM</name>
<gene>
    <name evidence="9" type="ORF">F7O84_16735</name>
</gene>
<evidence type="ECO:0000313" key="10">
    <source>
        <dbReference type="Proteomes" id="UP000461768"/>
    </source>
</evidence>
<dbReference type="Proteomes" id="UP000461768">
    <property type="component" value="Unassembled WGS sequence"/>
</dbReference>
<feature type="transmembrane region" description="Helical" evidence="7">
    <location>
        <begin position="147"/>
        <end position="167"/>
    </location>
</feature>
<dbReference type="InterPro" id="IPR035906">
    <property type="entry name" value="MetI-like_sf"/>
</dbReference>
<accession>A0A7V7UAS6</accession>